<dbReference type="RefSeq" id="WP_221764281.1">
    <property type="nucleotide sequence ID" value="NZ_AP024110.1"/>
</dbReference>
<evidence type="ECO:0000256" key="2">
    <source>
        <dbReference type="SAM" id="SignalP"/>
    </source>
</evidence>
<feature type="signal peptide" evidence="2">
    <location>
        <begin position="1"/>
        <end position="25"/>
    </location>
</feature>
<dbReference type="Proteomes" id="UP000826722">
    <property type="component" value="Chromosome"/>
</dbReference>
<keyword evidence="1" id="KW-0812">Transmembrane</keyword>
<feature type="chain" id="PRO_5034467850" description="DUF3999 domain-containing protein" evidence="2">
    <location>
        <begin position="26"/>
        <end position="481"/>
    </location>
</feature>
<evidence type="ECO:0000313" key="4">
    <source>
        <dbReference type="Proteomes" id="UP000826722"/>
    </source>
</evidence>
<accession>A0A8E4BV48</accession>
<keyword evidence="2" id="KW-0732">Signal</keyword>
<keyword evidence="1" id="KW-1133">Transmembrane helix</keyword>
<proteinExistence type="predicted"/>
<reference evidence="3" key="1">
    <citation type="journal article" date="2021" name="Arch. Microbiol.">
        <title>Methyloradius palustris gen. nov., sp. nov., a methanol-oxidizing bacterium isolated from snow.</title>
        <authorList>
            <person name="Miyadera T."/>
            <person name="Kojima H."/>
            <person name="Fukui M."/>
        </authorList>
    </citation>
    <scope>NUCLEOTIDE SEQUENCE</scope>
    <source>
        <strain evidence="3">Zm11</strain>
    </source>
</reference>
<evidence type="ECO:0000256" key="1">
    <source>
        <dbReference type="SAM" id="Phobius"/>
    </source>
</evidence>
<dbReference type="InterPro" id="IPR025060">
    <property type="entry name" value="DUF3999"/>
</dbReference>
<dbReference type="AlphaFoldDB" id="A0A8E4BV48"/>
<name>A0A8E4BV48_9PROT</name>
<protein>
    <recommendedName>
        <fullName evidence="5">DUF3999 domain-containing protein</fullName>
    </recommendedName>
</protein>
<keyword evidence="1" id="KW-0472">Membrane</keyword>
<organism evidence="3 4">
    <name type="scientific">Methyloradius palustris</name>
    <dbReference type="NCBI Taxonomy" id="2778876"/>
    <lineage>
        <taxon>Bacteria</taxon>
        <taxon>Pseudomonadati</taxon>
        <taxon>Pseudomonadota</taxon>
        <taxon>Betaproteobacteria</taxon>
        <taxon>Nitrosomonadales</taxon>
        <taxon>Methylophilaceae</taxon>
        <taxon>Methyloradius</taxon>
    </lineage>
</organism>
<dbReference type="EMBL" id="AP024110">
    <property type="protein sequence ID" value="BCM26273.1"/>
    <property type="molecule type" value="Genomic_DNA"/>
</dbReference>
<evidence type="ECO:0008006" key="5">
    <source>
        <dbReference type="Google" id="ProtNLM"/>
    </source>
</evidence>
<dbReference type="Pfam" id="PF13163">
    <property type="entry name" value="DUF3999"/>
    <property type="match status" value="1"/>
</dbReference>
<gene>
    <name evidence="3" type="ORF">ZMTM_25320</name>
</gene>
<dbReference type="KEGG" id="mpau:ZMTM_25320"/>
<feature type="transmembrane region" description="Helical" evidence="1">
    <location>
        <begin position="450"/>
        <end position="471"/>
    </location>
</feature>
<evidence type="ECO:0000313" key="3">
    <source>
        <dbReference type="EMBL" id="BCM26273.1"/>
    </source>
</evidence>
<sequence length="481" mass="52952">MSPSKLFLGLLLSGSFWLTSPAVMSATFALSTETNAPLYRTELPLEVYQYTRQDNLSDIVITNAAGEQVPYALLAKSLAHISQAPINKSITLPIFALQADTLDHITVSGAEDLRLQLEKTAGKTTVTISQSSKVRDPKTGSAGMVYLLDAGKKHPDFQKLILDWAQTESKMIAVEVLASDDLNHWNSVGQGILLKTSNAAGSILQNTIKLTSPITRRYIQLHSTNSAQAFTLTRVEAESVAVSNQVPKLLWQTLANPKRMDDAKSGKSTIEFEANGHLPAEFVRVKLPENNTITTAKISVRNKVSEPWRTVISTSVYRMVESNASGQNIEITNPDISIYATVARYWQLEFNNATGGIGAANPTIALGWPMQVIIWNARGNSPFKLQIDESESGEPVIANHLNIENLIPDFKLEKLEQLPFAQIKLQNSQVSATAKTTENTWSTPEDHKRWWLWGGLLLGVLVLVGMVLSLLKSSDYNKTKQ</sequence>
<keyword evidence="4" id="KW-1185">Reference proteome</keyword>